<feature type="compositionally biased region" description="Low complexity" evidence="1">
    <location>
        <begin position="42"/>
        <end position="79"/>
    </location>
</feature>
<organism evidence="3 4">
    <name type="scientific">Sparassis crispa</name>
    <dbReference type="NCBI Taxonomy" id="139825"/>
    <lineage>
        <taxon>Eukaryota</taxon>
        <taxon>Fungi</taxon>
        <taxon>Dikarya</taxon>
        <taxon>Basidiomycota</taxon>
        <taxon>Agaricomycotina</taxon>
        <taxon>Agaricomycetes</taxon>
        <taxon>Polyporales</taxon>
        <taxon>Sparassidaceae</taxon>
        <taxon>Sparassis</taxon>
    </lineage>
</organism>
<dbReference type="InParanoid" id="A0A401GAZ2"/>
<keyword evidence="4" id="KW-1185">Reference proteome</keyword>
<feature type="region of interest" description="Disordered" evidence="1">
    <location>
        <begin position="16"/>
        <end position="97"/>
    </location>
</feature>
<dbReference type="Proteomes" id="UP000287166">
    <property type="component" value="Unassembled WGS sequence"/>
</dbReference>
<gene>
    <name evidence="3" type="ORF">SCP_0205360</name>
</gene>
<keyword evidence="2" id="KW-1133">Transmembrane helix</keyword>
<protein>
    <submittedName>
        <fullName evidence="3">Uncharacterized protein</fullName>
    </submittedName>
</protein>
<dbReference type="STRING" id="139825.A0A401GAZ2"/>
<feature type="compositionally biased region" description="Low complexity" evidence="1">
    <location>
        <begin position="87"/>
        <end position="97"/>
    </location>
</feature>
<keyword evidence="2" id="KW-0812">Transmembrane</keyword>
<name>A0A401GAZ2_9APHY</name>
<comment type="caution">
    <text evidence="3">The sequence shown here is derived from an EMBL/GenBank/DDBJ whole genome shotgun (WGS) entry which is preliminary data.</text>
</comment>
<feature type="transmembrane region" description="Helical" evidence="2">
    <location>
        <begin position="179"/>
        <end position="203"/>
    </location>
</feature>
<reference evidence="3 4" key="1">
    <citation type="journal article" date="2018" name="Sci. Rep.">
        <title>Genome sequence of the cauliflower mushroom Sparassis crispa (Hanabiratake) and its association with beneficial usage.</title>
        <authorList>
            <person name="Kiyama R."/>
            <person name="Furutani Y."/>
            <person name="Kawaguchi K."/>
            <person name="Nakanishi T."/>
        </authorList>
    </citation>
    <scope>NUCLEOTIDE SEQUENCE [LARGE SCALE GENOMIC DNA]</scope>
</reference>
<dbReference type="RefSeq" id="XP_027610251.1">
    <property type="nucleotide sequence ID" value="XM_027754450.1"/>
</dbReference>
<feature type="compositionally biased region" description="Polar residues" evidence="1">
    <location>
        <begin position="425"/>
        <end position="445"/>
    </location>
</feature>
<evidence type="ECO:0000256" key="1">
    <source>
        <dbReference type="SAM" id="MobiDB-lite"/>
    </source>
</evidence>
<dbReference type="EMBL" id="BFAD01000002">
    <property type="protein sequence ID" value="GBE79338.1"/>
    <property type="molecule type" value="Genomic_DNA"/>
</dbReference>
<feature type="region of interest" description="Disordered" evidence="1">
    <location>
        <begin position="116"/>
        <end position="152"/>
    </location>
</feature>
<accession>A0A401GAZ2</accession>
<feature type="compositionally biased region" description="Basic and acidic residues" evidence="1">
    <location>
        <begin position="233"/>
        <end position="248"/>
    </location>
</feature>
<feature type="compositionally biased region" description="Polar residues" evidence="1">
    <location>
        <begin position="251"/>
        <end position="262"/>
    </location>
</feature>
<keyword evidence="2" id="KW-0472">Membrane</keyword>
<feature type="region of interest" description="Disordered" evidence="1">
    <location>
        <begin position="214"/>
        <end position="272"/>
    </location>
</feature>
<sequence length="495" mass="50873">MSVLHLIRIDDLSDSGVFVSSDTFGGNDGNNDGGDSGGLGGQLSSLFSPFFPPNSQSSQSSILTLSASSTPSLTSSPSPSDAPQPQPTSSENVSSAASNASSSSFAAASDTASASDTVSASPSATASGSPFPAPSGPSDSASSTVSSTASASHTGSASSFAAAAATSAPPKSFLQNKALSVGVITAASLIGLVLLIVIATFAIRRRRRDKLQPDAVDFDPDASSDQLVGGGGDVEHGNRPRISRERRASKGTGSNESSQAESSPAGPSYGQTVVNQNSEMFERTGYPALPVFVPAATADGERYPTMGYSSQSAYPAYNTNTYEHGYPYNALLPTTVGPPRGQGPSNLPYDTTYPRTLHPPQRKQVPALIPLDIGATTAPQAHSNSGPPSALSIISLSASPLRAAAMENSANPPAYSSVALPPPKRSSQLRRVSASPMESSLTSGTIGDGQGMVRMDPTLPQIPVFALLPDEFGGTLMQEIQSDEKRARRFTVRNE</sequence>
<evidence type="ECO:0000313" key="3">
    <source>
        <dbReference type="EMBL" id="GBE79338.1"/>
    </source>
</evidence>
<proteinExistence type="predicted"/>
<feature type="region of interest" description="Disordered" evidence="1">
    <location>
        <begin position="411"/>
        <end position="450"/>
    </location>
</feature>
<dbReference type="GeneID" id="38776255"/>
<dbReference type="AlphaFoldDB" id="A0A401GAZ2"/>
<dbReference type="OrthoDB" id="2693038at2759"/>
<evidence type="ECO:0000313" key="4">
    <source>
        <dbReference type="Proteomes" id="UP000287166"/>
    </source>
</evidence>
<feature type="compositionally biased region" description="Gly residues" evidence="1">
    <location>
        <begin position="26"/>
        <end position="41"/>
    </location>
</feature>
<evidence type="ECO:0000256" key="2">
    <source>
        <dbReference type="SAM" id="Phobius"/>
    </source>
</evidence>